<dbReference type="Proteomes" id="UP000654482">
    <property type="component" value="Unassembled WGS sequence"/>
</dbReference>
<gene>
    <name evidence="1" type="ORF">IQ249_02785</name>
</gene>
<evidence type="ECO:0000313" key="1">
    <source>
        <dbReference type="EMBL" id="MBE9114814.1"/>
    </source>
</evidence>
<evidence type="ECO:0000313" key="2">
    <source>
        <dbReference type="Proteomes" id="UP000654482"/>
    </source>
</evidence>
<evidence type="ECO:0008006" key="3">
    <source>
        <dbReference type="Google" id="ProtNLM"/>
    </source>
</evidence>
<reference evidence="1" key="1">
    <citation type="submission" date="2020-10" db="EMBL/GenBank/DDBJ databases">
        <authorList>
            <person name="Castelo-Branco R."/>
            <person name="Eusebio N."/>
            <person name="Adriana R."/>
            <person name="Vieira A."/>
            <person name="Brugerolle De Fraissinette N."/>
            <person name="Rezende De Castro R."/>
            <person name="Schneider M.P."/>
            <person name="Vasconcelos V."/>
            <person name="Leao P.N."/>
        </authorList>
    </citation>
    <scope>NUCLEOTIDE SEQUENCE</scope>
    <source>
        <strain evidence="1">LEGE 07157</strain>
    </source>
</reference>
<dbReference type="InterPro" id="IPR055643">
    <property type="entry name" value="DUF7219"/>
</dbReference>
<protein>
    <recommendedName>
        <fullName evidence="3">Isopropylmalate/homocitrate/citramalate synthase</fullName>
    </recommendedName>
</protein>
<name>A0A8J7B6U8_9CYAN</name>
<organism evidence="1 2">
    <name type="scientific">Lusitaniella coriacea LEGE 07157</name>
    <dbReference type="NCBI Taxonomy" id="945747"/>
    <lineage>
        <taxon>Bacteria</taxon>
        <taxon>Bacillati</taxon>
        <taxon>Cyanobacteriota</taxon>
        <taxon>Cyanophyceae</taxon>
        <taxon>Spirulinales</taxon>
        <taxon>Lusitaniellaceae</taxon>
        <taxon>Lusitaniella</taxon>
    </lineage>
</organism>
<dbReference type="Pfam" id="PF23856">
    <property type="entry name" value="DUF7219"/>
    <property type="match status" value="1"/>
</dbReference>
<accession>A0A8J7B6U8</accession>
<dbReference type="RefSeq" id="WP_194027904.1">
    <property type="nucleotide sequence ID" value="NZ_JADEWZ010000003.1"/>
</dbReference>
<dbReference type="AlphaFoldDB" id="A0A8J7B6U8"/>
<dbReference type="EMBL" id="JADEWZ010000003">
    <property type="protein sequence ID" value="MBE9114814.1"/>
    <property type="molecule type" value="Genomic_DNA"/>
</dbReference>
<proteinExistence type="predicted"/>
<sequence length="78" mass="8913">MKSTDANQKQNFLYPYHSYRGSVTPENLVFHANLQEFSQKVGYICAFYTGGKISADKAHEQISQLWQQLKKSKVAINS</sequence>
<keyword evidence="2" id="KW-1185">Reference proteome</keyword>
<comment type="caution">
    <text evidence="1">The sequence shown here is derived from an EMBL/GenBank/DDBJ whole genome shotgun (WGS) entry which is preliminary data.</text>
</comment>